<accession>A0A1W1I712</accession>
<dbReference type="Proteomes" id="UP000192042">
    <property type="component" value="Chromosome I"/>
</dbReference>
<feature type="binding site" evidence="2">
    <location>
        <position position="222"/>
    </location>
    <ligand>
        <name>Mg(2+)</name>
        <dbReference type="ChEBI" id="CHEBI:18420"/>
    </ligand>
</feature>
<feature type="active site" description="Proton acceptor" evidence="2">
    <location>
        <position position="83"/>
    </location>
</feature>
<feature type="binding site" evidence="2">
    <location>
        <position position="86"/>
    </location>
    <ligand>
        <name>substrate</name>
    </ligand>
</feature>
<dbReference type="GO" id="GO:0000287">
    <property type="term" value="F:magnesium ion binding"/>
    <property type="evidence" value="ECO:0007669"/>
    <property type="project" value="UniProtKB-UniRule"/>
</dbReference>
<dbReference type="GO" id="GO:0045547">
    <property type="term" value="F:ditrans,polycis-polyprenyl diphosphate synthase [(2E,6E)-farnesyl diphosphate specific] activity"/>
    <property type="evidence" value="ECO:0007669"/>
    <property type="project" value="TreeGrafter"/>
</dbReference>
<dbReference type="RefSeq" id="WP_080887123.1">
    <property type="nucleotide sequence ID" value="NZ_LT828648.1"/>
</dbReference>
<keyword evidence="1 2" id="KW-0808">Transferase</keyword>
<dbReference type="SUPFAM" id="SSF64005">
    <property type="entry name" value="Undecaprenyl diphosphate synthase"/>
    <property type="match status" value="1"/>
</dbReference>
<organism evidence="3 4">
    <name type="scientific">Nitrospira japonica</name>
    <dbReference type="NCBI Taxonomy" id="1325564"/>
    <lineage>
        <taxon>Bacteria</taxon>
        <taxon>Pseudomonadati</taxon>
        <taxon>Nitrospirota</taxon>
        <taxon>Nitrospiria</taxon>
        <taxon>Nitrospirales</taxon>
        <taxon>Nitrospiraceae</taxon>
        <taxon>Nitrospira</taxon>
    </lineage>
</organism>
<dbReference type="CDD" id="cd00475">
    <property type="entry name" value="Cis_IPPS"/>
    <property type="match status" value="1"/>
</dbReference>
<evidence type="ECO:0000256" key="1">
    <source>
        <dbReference type="ARBA" id="ARBA00022679"/>
    </source>
</evidence>
<proteinExistence type="inferred from homology"/>
<comment type="subunit">
    <text evidence="2">Homodimer.</text>
</comment>
<dbReference type="KEGG" id="nja:NSJP_2623"/>
<feature type="binding site" evidence="2">
    <location>
        <position position="35"/>
    </location>
    <ligand>
        <name>Mg(2+)</name>
        <dbReference type="ChEBI" id="CHEBI:18420"/>
    </ligand>
</feature>
<dbReference type="InterPro" id="IPR018520">
    <property type="entry name" value="UPP_synth-like_CS"/>
</dbReference>
<feature type="binding site" evidence="2">
    <location>
        <position position="40"/>
    </location>
    <ligand>
        <name>substrate</name>
    </ligand>
</feature>
<feature type="binding site" evidence="2">
    <location>
        <position position="52"/>
    </location>
    <ligand>
        <name>substrate</name>
    </ligand>
</feature>
<reference evidence="3 4" key="1">
    <citation type="submission" date="2017-03" db="EMBL/GenBank/DDBJ databases">
        <authorList>
            <person name="Afonso C.L."/>
            <person name="Miller P.J."/>
            <person name="Scott M.A."/>
            <person name="Spackman E."/>
            <person name="Goraichik I."/>
            <person name="Dimitrov K.M."/>
            <person name="Suarez D.L."/>
            <person name="Swayne D.E."/>
        </authorList>
    </citation>
    <scope>NUCLEOTIDE SEQUENCE [LARGE SCALE GENOMIC DNA]</scope>
    <source>
        <strain evidence="3">Genome sequencing of Nitrospira japonica strain NJ11</strain>
    </source>
</reference>
<dbReference type="PANTHER" id="PTHR10291">
    <property type="entry name" value="DEHYDRODOLICHYL DIPHOSPHATE SYNTHASE FAMILY MEMBER"/>
    <property type="match status" value="1"/>
</dbReference>
<evidence type="ECO:0000313" key="4">
    <source>
        <dbReference type="Proteomes" id="UP000192042"/>
    </source>
</evidence>
<name>A0A1W1I712_9BACT</name>
<dbReference type="AlphaFoldDB" id="A0A1W1I712"/>
<dbReference type="EMBL" id="LT828648">
    <property type="protein sequence ID" value="SLM48790.1"/>
    <property type="molecule type" value="Genomic_DNA"/>
</dbReference>
<comment type="cofactor">
    <cofactor evidence="2">
        <name>Mg(2+)</name>
        <dbReference type="ChEBI" id="CHEBI:18420"/>
    </cofactor>
    <text evidence="2">Binds 2 magnesium ions per subunit.</text>
</comment>
<dbReference type="InterPro" id="IPR036424">
    <property type="entry name" value="UPP_synth-like_sf"/>
</dbReference>
<keyword evidence="4" id="KW-1185">Reference proteome</keyword>
<feature type="binding site" evidence="2">
    <location>
        <position position="203"/>
    </location>
    <ligand>
        <name>substrate</name>
    </ligand>
</feature>
<dbReference type="InterPro" id="IPR001441">
    <property type="entry name" value="UPP_synth-like"/>
</dbReference>
<feature type="binding site" evidence="2">
    <location>
        <begin position="209"/>
        <end position="211"/>
    </location>
    <ligand>
        <name>substrate</name>
    </ligand>
</feature>
<dbReference type="PANTHER" id="PTHR10291:SF0">
    <property type="entry name" value="DEHYDRODOLICHYL DIPHOSPHATE SYNTHASE 2"/>
    <property type="match status" value="1"/>
</dbReference>
<evidence type="ECO:0000256" key="2">
    <source>
        <dbReference type="HAMAP-Rule" id="MF_01139"/>
    </source>
</evidence>
<feature type="binding site" evidence="2">
    <location>
        <begin position="36"/>
        <end position="39"/>
    </location>
    <ligand>
        <name>substrate</name>
    </ligand>
</feature>
<dbReference type="Pfam" id="PF01255">
    <property type="entry name" value="Prenyltransf"/>
    <property type="match status" value="1"/>
</dbReference>
<feature type="binding site" evidence="2">
    <location>
        <position position="84"/>
    </location>
    <ligand>
        <name>substrate</name>
    </ligand>
</feature>
<protein>
    <recommendedName>
        <fullName evidence="2">Isoprenyl transferase</fullName>
        <ecNumber evidence="2">2.5.1.-</ecNumber>
    </recommendedName>
</protein>
<keyword evidence="2" id="KW-0479">Metal-binding</keyword>
<gene>
    <name evidence="3" type="primary">ispU</name>
    <name evidence="3" type="ORF">NSJP_2623</name>
</gene>
<sequence>MNTGLSAGSDQLSDADLAAKLDPDLLPKHLAIIMDGNGRWAEARNLPRIAGHREGIKSVREMITSCLELGIPALTIFAFSQENWNRPTQEINALMGLLEYYLSTERNKLIEQGVRFRTIGRAELLPASALQWVRAAEHETAHLNKLHLTVALSYGGRAEMVDAVRQIAREARDGKIQPDEIDEPLVHQFLYTHDLPDPDLLIRTSGETRISNFLLWQLAYTELYFTPTLWPDFRRRELLLALLEFQRRERRFGRVFSSLTS</sequence>
<feature type="active site" evidence="2">
    <location>
        <position position="35"/>
    </location>
</feature>
<dbReference type="GO" id="GO:0016094">
    <property type="term" value="P:polyprenol biosynthetic process"/>
    <property type="evidence" value="ECO:0007669"/>
    <property type="project" value="TreeGrafter"/>
</dbReference>
<dbReference type="Gene3D" id="3.40.1180.10">
    <property type="entry name" value="Decaprenyl diphosphate synthase-like"/>
    <property type="match status" value="1"/>
</dbReference>
<dbReference type="OrthoDB" id="4191603at2"/>
<comment type="function">
    <text evidence="2">Catalyzes the condensation of isopentenyl diphosphate (IPP) with allylic pyrophosphates generating different type of terpenoids.</text>
</comment>
<feature type="binding site" evidence="2">
    <location>
        <begin position="80"/>
        <end position="82"/>
    </location>
    <ligand>
        <name>substrate</name>
    </ligand>
</feature>
<feature type="binding site" evidence="2">
    <location>
        <position position="48"/>
    </location>
    <ligand>
        <name>substrate</name>
    </ligand>
</feature>
<evidence type="ECO:0000313" key="3">
    <source>
        <dbReference type="EMBL" id="SLM48790.1"/>
    </source>
</evidence>
<dbReference type="NCBIfam" id="NF011405">
    <property type="entry name" value="PRK14830.1"/>
    <property type="match status" value="1"/>
</dbReference>
<dbReference type="EC" id="2.5.1.-" evidence="2"/>
<keyword evidence="2" id="KW-0460">Magnesium</keyword>
<dbReference type="PROSITE" id="PS01066">
    <property type="entry name" value="UPP_SYNTHASE"/>
    <property type="match status" value="1"/>
</dbReference>
<dbReference type="STRING" id="1325564.NSJP_2623"/>
<dbReference type="FunFam" id="3.40.1180.10:FF:000001">
    <property type="entry name" value="(2E,6E)-farnesyl-diphosphate-specific ditrans,polycis-undecaprenyl-diphosphate synthase"/>
    <property type="match status" value="1"/>
</dbReference>
<dbReference type="NCBIfam" id="TIGR00055">
    <property type="entry name" value="uppS"/>
    <property type="match status" value="1"/>
</dbReference>
<comment type="similarity">
    <text evidence="2">Belongs to the UPP synthase family.</text>
</comment>
<dbReference type="HAMAP" id="MF_01139">
    <property type="entry name" value="ISPT"/>
    <property type="match status" value="1"/>
</dbReference>